<accession>A0A1H7YK13</accession>
<name>A0A1H7YK13_9RHOB</name>
<keyword evidence="2 5" id="KW-0813">Transport</keyword>
<comment type="subcellular location">
    <subcellularLocation>
        <location evidence="1 5">Periplasm</location>
    </subcellularLocation>
</comment>
<dbReference type="STRING" id="933059.SAMN04488103_101201"/>
<dbReference type="InterPro" id="IPR001188">
    <property type="entry name" value="Sperm_putr-bd"/>
</dbReference>
<evidence type="ECO:0000313" key="8">
    <source>
        <dbReference type="Proteomes" id="UP000198761"/>
    </source>
</evidence>
<evidence type="ECO:0000256" key="6">
    <source>
        <dbReference type="SAM" id="SignalP"/>
    </source>
</evidence>
<protein>
    <recommendedName>
        <fullName evidence="5">Putrescine-binding periplasmic protein</fullName>
    </recommendedName>
</protein>
<dbReference type="PANTHER" id="PTHR30222:SF12">
    <property type="entry name" value="NORSPERMIDINE SENSOR"/>
    <property type="match status" value="1"/>
</dbReference>
<comment type="similarity">
    <text evidence="5">Belongs to the bacterial solute-binding protein PotD/PotF family.</text>
</comment>
<feature type="chain" id="PRO_5011789051" description="Putrescine-binding periplasmic protein" evidence="6">
    <location>
        <begin position="21"/>
        <end position="342"/>
    </location>
</feature>
<reference evidence="7 8" key="1">
    <citation type="submission" date="2016-10" db="EMBL/GenBank/DDBJ databases">
        <authorList>
            <person name="de Groot N.N."/>
        </authorList>
    </citation>
    <scope>NUCLEOTIDE SEQUENCE [LARGE SCALE GENOMIC DNA]</scope>
    <source>
        <strain evidence="7 8">DSM 3857</strain>
    </source>
</reference>
<dbReference type="SUPFAM" id="SSF53850">
    <property type="entry name" value="Periplasmic binding protein-like II"/>
    <property type="match status" value="1"/>
</dbReference>
<dbReference type="AlphaFoldDB" id="A0A1H7YK13"/>
<proteinExistence type="inferred from homology"/>
<feature type="signal peptide" evidence="6">
    <location>
        <begin position="1"/>
        <end position="20"/>
    </location>
</feature>
<dbReference type="OrthoDB" id="9769319at2"/>
<dbReference type="GO" id="GO:0019808">
    <property type="term" value="F:polyamine binding"/>
    <property type="evidence" value="ECO:0007669"/>
    <property type="project" value="InterPro"/>
</dbReference>
<dbReference type="PRINTS" id="PR00909">
    <property type="entry name" value="SPERMDNBNDNG"/>
</dbReference>
<dbReference type="EMBL" id="FOCE01000001">
    <property type="protein sequence ID" value="SEM45479.1"/>
    <property type="molecule type" value="Genomic_DNA"/>
</dbReference>
<dbReference type="GO" id="GO:0042597">
    <property type="term" value="C:periplasmic space"/>
    <property type="evidence" value="ECO:0007669"/>
    <property type="project" value="UniProtKB-SubCell"/>
</dbReference>
<dbReference type="GO" id="GO:0015846">
    <property type="term" value="P:polyamine transport"/>
    <property type="evidence" value="ECO:0007669"/>
    <property type="project" value="InterPro"/>
</dbReference>
<comment type="function">
    <text evidence="5">Required for the activity of the bacterial periplasmic transport system of putrescine.</text>
</comment>
<evidence type="ECO:0000256" key="3">
    <source>
        <dbReference type="ARBA" id="ARBA00022729"/>
    </source>
</evidence>
<evidence type="ECO:0000313" key="7">
    <source>
        <dbReference type="EMBL" id="SEM45479.1"/>
    </source>
</evidence>
<dbReference type="RefSeq" id="WP_091295494.1">
    <property type="nucleotide sequence ID" value="NZ_FOCE01000001.1"/>
</dbReference>
<evidence type="ECO:0000256" key="4">
    <source>
        <dbReference type="ARBA" id="ARBA00022764"/>
    </source>
</evidence>
<gene>
    <name evidence="7" type="ORF">SAMN04488103_101201</name>
</gene>
<evidence type="ECO:0000256" key="5">
    <source>
        <dbReference type="PIRNR" id="PIRNR019574"/>
    </source>
</evidence>
<evidence type="ECO:0000256" key="1">
    <source>
        <dbReference type="ARBA" id="ARBA00004418"/>
    </source>
</evidence>
<keyword evidence="8" id="KW-1185">Reference proteome</keyword>
<sequence length="342" mass="37170">MKKLFTATALLLASTGLASAEGVLNLYNWGNYTSPELLAKFEKETGIKVTVTDYDSNDVALAKVEAGGHGFDLVVPSANYVPIWIEKGLITELDLAKLPNHGNIAPEWQDVAWDAGRKFTIPWQWGSTGVAVNTKVYGGDINTAEIFLNVPAELKGKINVVPEMNDIVSMATMWAGGEPCSEDTAVLKKARDALLAAKPDWVAMDYGATEKLSNGDWAASVNWNGSTMRARVATNGDVQYGYPKEGYPLFMDSVALLKDAQNVEEAYKFLDFVMLPENAAMISAFARYANGIAGSEAFMPEDMKTAPEVVIPEQFKAAGVFLPTCTGKSLEYITAIWTELQK</sequence>
<dbReference type="Proteomes" id="UP000198761">
    <property type="component" value="Unassembled WGS sequence"/>
</dbReference>
<keyword evidence="3 6" id="KW-0732">Signal</keyword>
<dbReference type="Pfam" id="PF13416">
    <property type="entry name" value="SBP_bac_8"/>
    <property type="match status" value="1"/>
</dbReference>
<evidence type="ECO:0000256" key="2">
    <source>
        <dbReference type="ARBA" id="ARBA00022448"/>
    </source>
</evidence>
<dbReference type="InterPro" id="IPR006059">
    <property type="entry name" value="SBP"/>
</dbReference>
<organism evidence="7 8">
    <name type="scientific">Gemmobacter aquatilis</name>
    <dbReference type="NCBI Taxonomy" id="933059"/>
    <lineage>
        <taxon>Bacteria</taxon>
        <taxon>Pseudomonadati</taxon>
        <taxon>Pseudomonadota</taxon>
        <taxon>Alphaproteobacteria</taxon>
        <taxon>Rhodobacterales</taxon>
        <taxon>Paracoccaceae</taxon>
        <taxon>Gemmobacter</taxon>
    </lineage>
</organism>
<dbReference type="PANTHER" id="PTHR30222">
    <property type="entry name" value="SPERMIDINE/PUTRESCINE-BINDING PERIPLASMIC PROTEIN"/>
    <property type="match status" value="1"/>
</dbReference>
<dbReference type="PIRSF" id="PIRSF019574">
    <property type="entry name" value="Periplasmic_polyamine_BP"/>
    <property type="match status" value="1"/>
</dbReference>
<dbReference type="Gene3D" id="3.40.190.10">
    <property type="entry name" value="Periplasmic binding protein-like II"/>
    <property type="match status" value="2"/>
</dbReference>
<keyword evidence="4 5" id="KW-0574">Periplasm</keyword>